<dbReference type="Pfam" id="PF13556">
    <property type="entry name" value="HTH_30"/>
    <property type="match status" value="1"/>
</dbReference>
<feature type="domain" description="PucR C-terminal helix-turn-helix" evidence="3">
    <location>
        <begin position="296"/>
        <end position="349"/>
    </location>
</feature>
<dbReference type="STRING" id="937334.SAMN05444406_13413"/>
<proteinExistence type="inferred from homology"/>
<evidence type="ECO:0000313" key="6">
    <source>
        <dbReference type="Proteomes" id="UP000198577"/>
    </source>
</evidence>
<dbReference type="Proteomes" id="UP000198577">
    <property type="component" value="Unassembled WGS sequence"/>
</dbReference>
<dbReference type="InterPro" id="IPR041522">
    <property type="entry name" value="CdaR_GGDEF"/>
</dbReference>
<accession>A0A1I5Y1M9</accession>
<evidence type="ECO:0000259" key="3">
    <source>
        <dbReference type="Pfam" id="PF13556"/>
    </source>
</evidence>
<dbReference type="InterPro" id="IPR008599">
    <property type="entry name" value="Diacid_rec"/>
</dbReference>
<dbReference type="InterPro" id="IPR025736">
    <property type="entry name" value="PucR_C-HTH_dom"/>
</dbReference>
<evidence type="ECO:0000313" key="5">
    <source>
        <dbReference type="EMBL" id="SFQ38109.1"/>
    </source>
</evidence>
<dbReference type="PANTHER" id="PTHR33744:SF15">
    <property type="entry name" value="CARBOHYDRATE DIACID REGULATOR"/>
    <property type="match status" value="1"/>
</dbReference>
<sequence>MLTEQRMQKILDKVARNIQVTTDIVDPAGMIVASSDRKRVGQAEPVVRDYDAINGKLTFVHNGRTYMRFTVDKTIAYFIAMDGVSKVTRNYCMLIASIIELYLKSNIQKLNREEVVRRIILDQVSDLELQELAREYKLEPDVARCVFVIRTASMEAEQVYKLLLKVFPKSQGDILILFDSRTVILVKLVFDEMDEDELEQMAAAMEETILNEITVRICIGIGKTKPSIFELRESYLEAMQAIEVGLMYDVTGRIYRYDSLLLERFLHEIPLQISQKYCEAIFNEEARKVLNEEMITTINKFFENNLNLSETARQLYIHRNTLVYRLDKIQKALGLDLRNFHDAVTFKIMMMLEKQKRECYS</sequence>
<gene>
    <name evidence="5" type="ORF">SAMN05444406_13413</name>
</gene>
<reference evidence="5 6" key="1">
    <citation type="submission" date="2016-10" db="EMBL/GenBank/DDBJ databases">
        <authorList>
            <person name="de Groot N.N."/>
        </authorList>
    </citation>
    <scope>NUCLEOTIDE SEQUENCE [LARGE SCALE GENOMIC DNA]</scope>
    <source>
        <strain evidence="5 6">DSM 20678</strain>
    </source>
</reference>
<evidence type="ECO:0000256" key="1">
    <source>
        <dbReference type="ARBA" id="ARBA00006754"/>
    </source>
</evidence>
<keyword evidence="6" id="KW-1185">Reference proteome</keyword>
<dbReference type="Gene3D" id="1.10.10.2840">
    <property type="entry name" value="PucR C-terminal helix-turn-helix domain"/>
    <property type="match status" value="1"/>
</dbReference>
<dbReference type="InterPro" id="IPR042070">
    <property type="entry name" value="PucR_C-HTH_sf"/>
</dbReference>
<comment type="similarity">
    <text evidence="1">Belongs to the CdaR family.</text>
</comment>
<dbReference type="PANTHER" id="PTHR33744">
    <property type="entry name" value="CARBOHYDRATE DIACID REGULATOR"/>
    <property type="match status" value="1"/>
</dbReference>
<feature type="domain" description="Putative sugar diacid recognition" evidence="2">
    <location>
        <begin position="2"/>
        <end position="111"/>
    </location>
</feature>
<dbReference type="Pfam" id="PF05651">
    <property type="entry name" value="Diacid_rec"/>
    <property type="match status" value="1"/>
</dbReference>
<feature type="domain" description="CdaR GGDEF-like" evidence="4">
    <location>
        <begin position="125"/>
        <end position="244"/>
    </location>
</feature>
<dbReference type="Pfam" id="PF17853">
    <property type="entry name" value="GGDEF_2"/>
    <property type="match status" value="1"/>
</dbReference>
<dbReference type="EMBL" id="FOXR01000034">
    <property type="protein sequence ID" value="SFQ38109.1"/>
    <property type="molecule type" value="Genomic_DNA"/>
</dbReference>
<protein>
    <submittedName>
        <fullName evidence="5">Carbohydrate diacid regulator</fullName>
    </submittedName>
</protein>
<dbReference type="InterPro" id="IPR009057">
    <property type="entry name" value="Homeodomain-like_sf"/>
</dbReference>
<evidence type="ECO:0000259" key="4">
    <source>
        <dbReference type="Pfam" id="PF17853"/>
    </source>
</evidence>
<name>A0A1I5Y1M9_9FIRM</name>
<dbReference type="SUPFAM" id="SSF46689">
    <property type="entry name" value="Homeodomain-like"/>
    <property type="match status" value="1"/>
</dbReference>
<dbReference type="InterPro" id="IPR051448">
    <property type="entry name" value="CdaR-like_regulators"/>
</dbReference>
<organism evidence="5 6">
    <name type="scientific">Caldicoprobacter faecalis</name>
    <dbReference type="NCBI Taxonomy" id="937334"/>
    <lineage>
        <taxon>Bacteria</taxon>
        <taxon>Bacillati</taxon>
        <taxon>Bacillota</taxon>
        <taxon>Clostridia</taxon>
        <taxon>Caldicoprobacterales</taxon>
        <taxon>Caldicoprobacteraceae</taxon>
        <taxon>Caldicoprobacter</taxon>
    </lineage>
</organism>
<evidence type="ECO:0000259" key="2">
    <source>
        <dbReference type="Pfam" id="PF05651"/>
    </source>
</evidence>
<dbReference type="RefSeq" id="WP_177206155.1">
    <property type="nucleotide sequence ID" value="NZ_FOXR01000034.1"/>
</dbReference>
<dbReference type="AlphaFoldDB" id="A0A1I5Y1M9"/>